<reference evidence="3" key="1">
    <citation type="journal article" date="2015" name="Nat. Genet.">
        <title>The genome and transcriptome of the zoonotic hookworm Ancylostoma ceylanicum identify infection-specific gene families.</title>
        <authorList>
            <person name="Schwarz E.M."/>
            <person name="Hu Y."/>
            <person name="Antoshechkin I."/>
            <person name="Miller M.M."/>
            <person name="Sternberg P.W."/>
            <person name="Aroian R.V."/>
        </authorList>
    </citation>
    <scope>NUCLEOTIDE SEQUENCE</scope>
    <source>
        <strain evidence="3">HY135</strain>
    </source>
</reference>
<proteinExistence type="predicted"/>
<dbReference type="EMBL" id="JARK01001378">
    <property type="protein sequence ID" value="EYC14077.1"/>
    <property type="molecule type" value="Genomic_DNA"/>
</dbReference>
<dbReference type="Proteomes" id="UP000024635">
    <property type="component" value="Unassembled WGS sequence"/>
</dbReference>
<sequence>MKITICCNSEDANERSLQLMAHLNQYVYQEMQLELTLFYSPLAETGKNPHDNLPQPPQQLESPQETSLGHCCPQQKLWL</sequence>
<name>A0A016UH05_9BILA</name>
<evidence type="ECO:0000313" key="2">
    <source>
        <dbReference type="EMBL" id="EYC14077.1"/>
    </source>
</evidence>
<comment type="caution">
    <text evidence="2">The sequence shown here is derived from an EMBL/GenBank/DDBJ whole genome shotgun (WGS) entry which is preliminary data.</text>
</comment>
<organism evidence="2 3">
    <name type="scientific">Ancylostoma ceylanicum</name>
    <dbReference type="NCBI Taxonomy" id="53326"/>
    <lineage>
        <taxon>Eukaryota</taxon>
        <taxon>Metazoa</taxon>
        <taxon>Ecdysozoa</taxon>
        <taxon>Nematoda</taxon>
        <taxon>Chromadorea</taxon>
        <taxon>Rhabditida</taxon>
        <taxon>Rhabditina</taxon>
        <taxon>Rhabditomorpha</taxon>
        <taxon>Strongyloidea</taxon>
        <taxon>Ancylostomatidae</taxon>
        <taxon>Ancylostomatinae</taxon>
        <taxon>Ancylostoma</taxon>
    </lineage>
</organism>
<protein>
    <submittedName>
        <fullName evidence="2">Uncharacterized protein</fullName>
    </submittedName>
</protein>
<accession>A0A016UH05</accession>
<dbReference type="AlphaFoldDB" id="A0A016UH05"/>
<evidence type="ECO:0000256" key="1">
    <source>
        <dbReference type="SAM" id="MobiDB-lite"/>
    </source>
</evidence>
<gene>
    <name evidence="2" type="primary">Acey_s0042.g703</name>
    <name evidence="2" type="ORF">Y032_0042g703</name>
</gene>
<keyword evidence="3" id="KW-1185">Reference proteome</keyword>
<feature type="region of interest" description="Disordered" evidence="1">
    <location>
        <begin position="44"/>
        <end position="69"/>
    </location>
</feature>
<evidence type="ECO:0000313" key="3">
    <source>
        <dbReference type="Proteomes" id="UP000024635"/>
    </source>
</evidence>